<evidence type="ECO:0000313" key="6">
    <source>
        <dbReference type="EMBL" id="GAA3360362.1"/>
    </source>
</evidence>
<name>A0ABP6RUD4_9PSEU</name>
<comment type="caution">
    <text evidence="6">The sequence shown here is derived from an EMBL/GenBank/DDBJ whole genome shotgun (WGS) entry which is preliminary data.</text>
</comment>
<dbReference type="InterPro" id="IPR027417">
    <property type="entry name" value="P-loop_NTPase"/>
</dbReference>
<dbReference type="EMBL" id="BAAAYK010000038">
    <property type="protein sequence ID" value="GAA3360362.1"/>
    <property type="molecule type" value="Genomic_DNA"/>
</dbReference>
<organism evidence="6 7">
    <name type="scientific">Saccharopolyspora gregorii</name>
    <dbReference type="NCBI Taxonomy" id="33914"/>
    <lineage>
        <taxon>Bacteria</taxon>
        <taxon>Bacillati</taxon>
        <taxon>Actinomycetota</taxon>
        <taxon>Actinomycetes</taxon>
        <taxon>Pseudonocardiales</taxon>
        <taxon>Pseudonocardiaceae</taxon>
        <taxon>Saccharopolyspora</taxon>
    </lineage>
</organism>
<gene>
    <name evidence="6" type="primary">aztA</name>
    <name evidence="6" type="ORF">GCM10020366_40050</name>
</gene>
<evidence type="ECO:0000256" key="3">
    <source>
        <dbReference type="ARBA" id="ARBA00022741"/>
    </source>
</evidence>
<protein>
    <submittedName>
        <fullName evidence="6">Zinc ABC transporter ATP-binding protein AztA</fullName>
    </submittedName>
</protein>
<keyword evidence="4 6" id="KW-0067">ATP-binding</keyword>
<keyword evidence="7" id="KW-1185">Reference proteome</keyword>
<dbReference type="GO" id="GO:0005524">
    <property type="term" value="F:ATP binding"/>
    <property type="evidence" value="ECO:0007669"/>
    <property type="project" value="UniProtKB-KW"/>
</dbReference>
<reference evidence="7" key="1">
    <citation type="journal article" date="2019" name="Int. J. Syst. Evol. Microbiol.">
        <title>The Global Catalogue of Microorganisms (GCM) 10K type strain sequencing project: providing services to taxonomists for standard genome sequencing and annotation.</title>
        <authorList>
            <consortium name="The Broad Institute Genomics Platform"/>
            <consortium name="The Broad Institute Genome Sequencing Center for Infectious Disease"/>
            <person name="Wu L."/>
            <person name="Ma J."/>
        </authorList>
    </citation>
    <scope>NUCLEOTIDE SEQUENCE [LARGE SCALE GENOMIC DNA]</scope>
    <source>
        <strain evidence="7">JCM 9687</strain>
    </source>
</reference>
<feature type="domain" description="ABC transporter" evidence="5">
    <location>
        <begin position="12"/>
        <end position="235"/>
    </location>
</feature>
<dbReference type="PANTHER" id="PTHR42734:SF5">
    <property type="entry name" value="IRON TRANSPORT SYSTEM ATP-BINDING PROTEIN HI_0361-RELATED"/>
    <property type="match status" value="1"/>
</dbReference>
<evidence type="ECO:0000256" key="1">
    <source>
        <dbReference type="ARBA" id="ARBA00005417"/>
    </source>
</evidence>
<sequence length="237" mass="25591">MRAITDEDHRAAVLHEVSAGYRRNPVLHRVTAAFPIGARTAVVGPNGSGKSTLLGVLAGVLPVTSGSVRRRGEVALVVQRSAVSDALPMTVRATVEMGRWARTGPWRRLSRQDRRIVADCLERLDVAELADRPLGALSGGQRQRVLVAQGLAQQAELLLLDEPAAGLDVTAQRRITEVLDEEKSRGTTVVHVTHDLAEARDADHALLLRDGHLHAAGPPGRVLAPESLRELWENSLV</sequence>
<dbReference type="InterPro" id="IPR047748">
    <property type="entry name" value="AztA-like"/>
</dbReference>
<dbReference type="InterPro" id="IPR003593">
    <property type="entry name" value="AAA+_ATPase"/>
</dbReference>
<evidence type="ECO:0000256" key="2">
    <source>
        <dbReference type="ARBA" id="ARBA00022448"/>
    </source>
</evidence>
<keyword evidence="3" id="KW-0547">Nucleotide-binding</keyword>
<accession>A0ABP6RUD4</accession>
<dbReference type="InterPro" id="IPR050153">
    <property type="entry name" value="Metal_Ion_Import_ABC"/>
</dbReference>
<dbReference type="PROSITE" id="PS50893">
    <property type="entry name" value="ABC_TRANSPORTER_2"/>
    <property type="match status" value="1"/>
</dbReference>
<comment type="similarity">
    <text evidence="1">Belongs to the ABC transporter superfamily.</text>
</comment>
<dbReference type="Proteomes" id="UP001500483">
    <property type="component" value="Unassembled WGS sequence"/>
</dbReference>
<dbReference type="InterPro" id="IPR017871">
    <property type="entry name" value="ABC_transporter-like_CS"/>
</dbReference>
<dbReference type="Pfam" id="PF00005">
    <property type="entry name" value="ABC_tran"/>
    <property type="match status" value="1"/>
</dbReference>
<keyword evidence="2" id="KW-0813">Transport</keyword>
<dbReference type="Gene3D" id="3.40.50.300">
    <property type="entry name" value="P-loop containing nucleotide triphosphate hydrolases"/>
    <property type="match status" value="1"/>
</dbReference>
<dbReference type="PANTHER" id="PTHR42734">
    <property type="entry name" value="METAL TRANSPORT SYSTEM ATP-BINDING PROTEIN TM_0124-RELATED"/>
    <property type="match status" value="1"/>
</dbReference>
<dbReference type="InterPro" id="IPR003439">
    <property type="entry name" value="ABC_transporter-like_ATP-bd"/>
</dbReference>
<evidence type="ECO:0000259" key="5">
    <source>
        <dbReference type="PROSITE" id="PS50893"/>
    </source>
</evidence>
<proteinExistence type="inferred from homology"/>
<evidence type="ECO:0000313" key="7">
    <source>
        <dbReference type="Proteomes" id="UP001500483"/>
    </source>
</evidence>
<dbReference type="NCBIfam" id="NF040873">
    <property type="entry name" value="AztA"/>
    <property type="match status" value="1"/>
</dbReference>
<dbReference type="RefSeq" id="WP_258341722.1">
    <property type="nucleotide sequence ID" value="NZ_BAAAYK010000038.1"/>
</dbReference>
<dbReference type="SUPFAM" id="SSF52540">
    <property type="entry name" value="P-loop containing nucleoside triphosphate hydrolases"/>
    <property type="match status" value="1"/>
</dbReference>
<dbReference type="SMART" id="SM00382">
    <property type="entry name" value="AAA"/>
    <property type="match status" value="1"/>
</dbReference>
<evidence type="ECO:0000256" key="4">
    <source>
        <dbReference type="ARBA" id="ARBA00022840"/>
    </source>
</evidence>
<dbReference type="PROSITE" id="PS00211">
    <property type="entry name" value="ABC_TRANSPORTER_1"/>
    <property type="match status" value="1"/>
</dbReference>